<evidence type="ECO:0000313" key="7">
    <source>
        <dbReference type="Proteomes" id="UP000244906"/>
    </source>
</evidence>
<evidence type="ECO:0000256" key="1">
    <source>
        <dbReference type="ARBA" id="ARBA00009990"/>
    </source>
</evidence>
<comment type="similarity">
    <text evidence="1 5">Belongs to the SecB family.</text>
</comment>
<keyword evidence="5" id="KW-0963">Cytoplasm</keyword>
<dbReference type="NCBIfam" id="TIGR00809">
    <property type="entry name" value="secB"/>
    <property type="match status" value="1"/>
</dbReference>
<sequence length="153" mass="17337">MAEEVQAEFNIQRIYLKDMSFEAPRSPSSFAPEDWKPEINLDLNTKSRKVSDKVHEVILHLTVTVKVGEETAFLVEVQQAGEFGIDNVPEEQLSHMLGAFCPNIIFPYARETISDVVTRGGFPQLLLAPVNFDALYMQHMQRQQEQAEAATKN</sequence>
<evidence type="ECO:0000313" key="6">
    <source>
        <dbReference type="EMBL" id="PVZ68131.1"/>
    </source>
</evidence>
<dbReference type="PRINTS" id="PR01594">
    <property type="entry name" value="SECBCHAPRONE"/>
</dbReference>
<dbReference type="NCBIfam" id="NF004392">
    <property type="entry name" value="PRK05751.1-3"/>
    <property type="match status" value="1"/>
</dbReference>
<dbReference type="InterPro" id="IPR035958">
    <property type="entry name" value="SecB-like_sf"/>
</dbReference>
<dbReference type="RefSeq" id="WP_116687460.1">
    <property type="nucleotide sequence ID" value="NZ_CAWNYD010000005.1"/>
</dbReference>
<dbReference type="SUPFAM" id="SSF54611">
    <property type="entry name" value="SecB-like"/>
    <property type="match status" value="1"/>
</dbReference>
<comment type="caution">
    <text evidence="6">The sequence shown here is derived from an EMBL/GenBank/DDBJ whole genome shotgun (WGS) entry which is preliminary data.</text>
</comment>
<comment type="subunit">
    <text evidence="5">Homotetramer, a dimer of dimers. One homotetramer interacts with 1 SecA dimer.</text>
</comment>
<keyword evidence="2 5" id="KW-0813">Transport</keyword>
<dbReference type="GO" id="GO:0051262">
    <property type="term" value="P:protein tetramerization"/>
    <property type="evidence" value="ECO:0007669"/>
    <property type="project" value="InterPro"/>
</dbReference>
<keyword evidence="3 5" id="KW-0653">Protein transport</keyword>
<accession>A0A2V1GUW3</accession>
<name>A0A2V1GUW3_9GAMM</name>
<dbReference type="GO" id="GO:0006457">
    <property type="term" value="P:protein folding"/>
    <property type="evidence" value="ECO:0007669"/>
    <property type="project" value="UniProtKB-UniRule"/>
</dbReference>
<evidence type="ECO:0000256" key="5">
    <source>
        <dbReference type="HAMAP-Rule" id="MF_00821"/>
    </source>
</evidence>
<evidence type="ECO:0000256" key="4">
    <source>
        <dbReference type="ARBA" id="ARBA00023010"/>
    </source>
</evidence>
<gene>
    <name evidence="5" type="primary">secB</name>
    <name evidence="6" type="ORF">DC094_12565</name>
</gene>
<dbReference type="Proteomes" id="UP000244906">
    <property type="component" value="Unassembled WGS sequence"/>
</dbReference>
<dbReference type="AlphaFoldDB" id="A0A2V1GUW3"/>
<keyword evidence="4 5" id="KW-0811">Translocation</keyword>
<dbReference type="GO" id="GO:0051082">
    <property type="term" value="F:unfolded protein binding"/>
    <property type="evidence" value="ECO:0007669"/>
    <property type="project" value="InterPro"/>
</dbReference>
<keyword evidence="7" id="KW-1185">Reference proteome</keyword>
<dbReference type="EMBL" id="QDDL01000005">
    <property type="protein sequence ID" value="PVZ68131.1"/>
    <property type="molecule type" value="Genomic_DNA"/>
</dbReference>
<dbReference type="OrthoDB" id="9795145at2"/>
<dbReference type="HAMAP" id="MF_00821">
    <property type="entry name" value="SecB"/>
    <property type="match status" value="1"/>
</dbReference>
<evidence type="ECO:0000256" key="3">
    <source>
        <dbReference type="ARBA" id="ARBA00022927"/>
    </source>
</evidence>
<dbReference type="GO" id="GO:0015031">
    <property type="term" value="P:protein transport"/>
    <property type="evidence" value="ECO:0007669"/>
    <property type="project" value="UniProtKB-UniRule"/>
</dbReference>
<dbReference type="GO" id="GO:0005737">
    <property type="term" value="C:cytoplasm"/>
    <property type="evidence" value="ECO:0007669"/>
    <property type="project" value="UniProtKB-SubCell"/>
</dbReference>
<evidence type="ECO:0000256" key="2">
    <source>
        <dbReference type="ARBA" id="ARBA00022448"/>
    </source>
</evidence>
<comment type="function">
    <text evidence="5">One of the proteins required for the normal export of preproteins out of the cell cytoplasm. It is a molecular chaperone that binds to a subset of precursor proteins, maintaining them in a translocation-competent state. It also specifically binds to its receptor SecA.</text>
</comment>
<reference evidence="6 7" key="1">
    <citation type="submission" date="2018-04" db="EMBL/GenBank/DDBJ databases">
        <title>Thalassorhabdus spongiae gen. nov., sp. nov., isolated from a marine sponge in South-West Iceland.</title>
        <authorList>
            <person name="Knobloch S."/>
            <person name="Daussin A."/>
            <person name="Johannsson R."/>
            <person name="Marteinsson V.T."/>
        </authorList>
    </citation>
    <scope>NUCLEOTIDE SEQUENCE [LARGE SCALE GENOMIC DNA]</scope>
    <source>
        <strain evidence="6 7">Hp12</strain>
    </source>
</reference>
<dbReference type="NCBIfam" id="NF004394">
    <property type="entry name" value="PRK05751.1-5"/>
    <property type="match status" value="1"/>
</dbReference>
<dbReference type="NCBIfam" id="NF004393">
    <property type="entry name" value="PRK05751.1-4"/>
    <property type="match status" value="1"/>
</dbReference>
<dbReference type="PANTHER" id="PTHR36918:SF1">
    <property type="entry name" value="PROTEIN-EXPORT PROTEIN SECB"/>
    <property type="match status" value="1"/>
</dbReference>
<protein>
    <recommendedName>
        <fullName evidence="5">Protein-export protein SecB</fullName>
    </recommendedName>
</protein>
<keyword evidence="5" id="KW-0143">Chaperone</keyword>
<dbReference type="Gene3D" id="3.10.420.10">
    <property type="entry name" value="SecB-like"/>
    <property type="match status" value="1"/>
</dbReference>
<organism evidence="6 7">
    <name type="scientific">Pelagibaculum spongiae</name>
    <dbReference type="NCBI Taxonomy" id="2080658"/>
    <lineage>
        <taxon>Bacteria</taxon>
        <taxon>Pseudomonadati</taxon>
        <taxon>Pseudomonadota</taxon>
        <taxon>Gammaproteobacteria</taxon>
        <taxon>Oceanospirillales</taxon>
        <taxon>Pelagibaculum</taxon>
    </lineage>
</organism>
<dbReference type="PANTHER" id="PTHR36918">
    <property type="match status" value="1"/>
</dbReference>
<dbReference type="InterPro" id="IPR003708">
    <property type="entry name" value="SecB"/>
</dbReference>
<dbReference type="Pfam" id="PF02556">
    <property type="entry name" value="SecB"/>
    <property type="match status" value="1"/>
</dbReference>
<comment type="subcellular location">
    <subcellularLocation>
        <location evidence="5">Cytoplasm</location>
    </subcellularLocation>
</comment>
<proteinExistence type="inferred from homology"/>